<dbReference type="InterPro" id="IPR012338">
    <property type="entry name" value="Beta-lactam/transpept-like"/>
</dbReference>
<organism evidence="3 4">
    <name type="scientific">Kushneria konosiri</name>
    <dbReference type="NCBI Taxonomy" id="698828"/>
    <lineage>
        <taxon>Bacteria</taxon>
        <taxon>Pseudomonadati</taxon>
        <taxon>Pseudomonadota</taxon>
        <taxon>Gammaproteobacteria</taxon>
        <taxon>Oceanospirillales</taxon>
        <taxon>Halomonadaceae</taxon>
        <taxon>Kushneria</taxon>
    </lineage>
</organism>
<evidence type="ECO:0000256" key="1">
    <source>
        <dbReference type="ARBA" id="ARBA00006096"/>
    </source>
</evidence>
<dbReference type="Gene3D" id="3.50.80.20">
    <property type="entry name" value="D-Ala-D-Ala carboxypeptidase C, peptidase S13"/>
    <property type="match status" value="1"/>
</dbReference>
<dbReference type="SUPFAM" id="SSF56601">
    <property type="entry name" value="beta-lactamase/transpeptidase-like"/>
    <property type="match status" value="1"/>
</dbReference>
<dbReference type="Gene3D" id="3.40.710.10">
    <property type="entry name" value="DD-peptidase/beta-lactamase superfamily"/>
    <property type="match status" value="2"/>
</dbReference>
<name>A0A2Z2HC70_9GAMM</name>
<dbReference type="PANTHER" id="PTHR30023:SF0">
    <property type="entry name" value="PENICILLIN-SENSITIVE CARBOXYPEPTIDASE A"/>
    <property type="match status" value="1"/>
</dbReference>
<keyword evidence="4" id="KW-1185">Reference proteome</keyword>
<protein>
    <submittedName>
        <fullName evidence="3">D-alanyl-D-alanine carboxypeptidase/D-alanyl-D-alanine-endopeptidase</fullName>
    </submittedName>
</protein>
<keyword evidence="3" id="KW-0645">Protease</keyword>
<dbReference type="PANTHER" id="PTHR30023">
    <property type="entry name" value="D-ALANYL-D-ALANINE CARBOXYPEPTIDASE"/>
    <property type="match status" value="1"/>
</dbReference>
<evidence type="ECO:0000313" key="3">
    <source>
        <dbReference type="EMBL" id="ARS53080.1"/>
    </source>
</evidence>
<dbReference type="GO" id="GO:0004185">
    <property type="term" value="F:serine-type carboxypeptidase activity"/>
    <property type="evidence" value="ECO:0007669"/>
    <property type="project" value="InterPro"/>
</dbReference>
<dbReference type="AlphaFoldDB" id="A0A2Z2HC70"/>
<comment type="similarity">
    <text evidence="1">Belongs to the peptidase S13 family.</text>
</comment>
<dbReference type="GO" id="GO:0006508">
    <property type="term" value="P:proteolysis"/>
    <property type="evidence" value="ECO:0007669"/>
    <property type="project" value="InterPro"/>
</dbReference>
<evidence type="ECO:0000313" key="4">
    <source>
        <dbReference type="Proteomes" id="UP000250025"/>
    </source>
</evidence>
<dbReference type="NCBIfam" id="TIGR00666">
    <property type="entry name" value="PBP4"/>
    <property type="match status" value="1"/>
</dbReference>
<evidence type="ECO:0000256" key="2">
    <source>
        <dbReference type="ARBA" id="ARBA00022801"/>
    </source>
</evidence>
<keyword evidence="3" id="KW-0121">Carboxypeptidase</keyword>
<dbReference type="EMBL" id="CP021323">
    <property type="protein sequence ID" value="ARS53080.1"/>
    <property type="molecule type" value="Genomic_DNA"/>
</dbReference>
<accession>A0A2Z2HC70</accession>
<reference evidence="3 4" key="1">
    <citation type="journal article" date="2017" name="Int. J. Syst. Evol. Microbiol.">
        <title>Kushneria konosiri sp. nov., isolated from the Korean salt-fermented seafood Daemi-jeot.</title>
        <authorList>
            <person name="Yun J.H."/>
            <person name="Park S.K."/>
            <person name="Lee J.Y."/>
            <person name="Jung M.J."/>
            <person name="Bae J.W."/>
        </authorList>
    </citation>
    <scope>NUCLEOTIDE SEQUENCE [LARGE SCALE GENOMIC DNA]</scope>
    <source>
        <strain evidence="3 4">X49</strain>
    </source>
</reference>
<dbReference type="PRINTS" id="PR00922">
    <property type="entry name" value="DADACBPTASE3"/>
</dbReference>
<dbReference type="KEGG" id="kus:B9G99_09450"/>
<gene>
    <name evidence="3" type="ORF">B9G99_09450</name>
</gene>
<dbReference type="Proteomes" id="UP000250025">
    <property type="component" value="Chromosome"/>
</dbReference>
<keyword evidence="2" id="KW-0378">Hydrolase</keyword>
<dbReference type="InterPro" id="IPR000667">
    <property type="entry name" value="Peptidase_S13"/>
</dbReference>
<dbReference type="Pfam" id="PF02113">
    <property type="entry name" value="Peptidase_S13"/>
    <property type="match status" value="1"/>
</dbReference>
<dbReference type="GO" id="GO:0000270">
    <property type="term" value="P:peptidoglycan metabolic process"/>
    <property type="evidence" value="ECO:0007669"/>
    <property type="project" value="TreeGrafter"/>
</dbReference>
<proteinExistence type="inferred from homology"/>
<sequence>MPARFTVVGACRPTGLRLLSCLLFTSTMLMIAPALTMQAHAEGFPATQALAEKGFVVGAQARLLDSGESLGSIAPDQQMTPASVSKLYTAAAALAQWGPQKRFTTELRSSGAIVDGVLKGDLILDGGGDPGMTSEDYWLLIQGLAQRGIRRVDGRVLASQWRFGPVTCVTTDRCDARTRTRHAFDAQLTSTAVDFATWCMRVMPGEAEGVPARVTSCAGATPLTRVDNRVTTVSQGSTGISAERTTSGGEDTLVISGQIRMDSDPASVYRSSADPVEQTLVTVQSIMQDAGIAVTGGFSATSSRPGSESRVLSAVEGKPLQEQLLRMLNYSNNFMADTLALDLVNGTPSMQSAGAALDAFARDIPGHGPINLRSGSGLTPESHTSARGVTALLDHMYHQPALFPVFVAGMQTPVNGPMNFTRRGSERFQQNVMIKTGTLNEPVPVRAVAGYFRTLSGRWGAFTVMVNGRAPTPYINWTTTLEAVASDIDTMIASH</sequence>